<dbReference type="GO" id="GO:0016287">
    <property type="term" value="F:glycerone-phosphate O-acyltransferase activity"/>
    <property type="evidence" value="ECO:0007669"/>
    <property type="project" value="TreeGrafter"/>
</dbReference>
<reference evidence="3" key="1">
    <citation type="submission" date="2021-01" db="EMBL/GenBank/DDBJ databases">
        <authorList>
            <person name="Corre E."/>
            <person name="Pelletier E."/>
            <person name="Niang G."/>
            <person name="Scheremetjew M."/>
            <person name="Finn R."/>
            <person name="Kale V."/>
            <person name="Holt S."/>
            <person name="Cochrane G."/>
            <person name="Meng A."/>
            <person name="Brown T."/>
            <person name="Cohen L."/>
        </authorList>
    </citation>
    <scope>NUCLEOTIDE SEQUENCE</scope>
    <source>
        <strain evidence="3">CCMP1205</strain>
    </source>
</reference>
<gene>
    <name evidence="3" type="ORF">CPRI1469_LOCUS306</name>
</gene>
<accession>A0A7S2SXG4</accession>
<feature type="transmembrane region" description="Helical" evidence="1">
    <location>
        <begin position="48"/>
        <end position="67"/>
    </location>
</feature>
<feature type="transmembrane region" description="Helical" evidence="1">
    <location>
        <begin position="467"/>
        <end position="491"/>
    </location>
</feature>
<dbReference type="InterPro" id="IPR002123">
    <property type="entry name" value="Plipid/glycerol_acylTrfase"/>
</dbReference>
<protein>
    <recommendedName>
        <fullName evidence="2">Phospholipid/glycerol acyltransferase domain-containing protein</fullName>
    </recommendedName>
</protein>
<dbReference type="GO" id="GO:0004366">
    <property type="term" value="F:glycerol-3-phosphate O-acyltransferase activity"/>
    <property type="evidence" value="ECO:0007669"/>
    <property type="project" value="TreeGrafter"/>
</dbReference>
<name>A0A7S2SXG4_9CHLO</name>
<keyword evidence="1" id="KW-0472">Membrane</keyword>
<sequence length="672" mass="75345">MSESSMDVPETSTADLPKGKLTFSPAWFLWLGLGASATANSAGLPQEFSLALGAAFLTAFLLFGLTAKQILQFGVDALIELYFREYITMGSEKVPERGPVIFVCGPHSNQFLDPVVVSKGTKRDIRYITAAKSLRRKDVGWLFKYAEPVPVERQQDLKKKGTGRIRITDTGRVLGTETRFREEFGSEGKGKYQIQIKRTTGGQGKQSTVTMKVETVVSDAEIQLDQPPPATSSDLLQYYILPPVDHDVMFNKVYDHLGGGGALGIFPEGGSHDRTELLPLKVGVCLMALGAMAKHPQSRVNLVPVGLNYFSQDKFNSRVLVKYGDVLHIDIASPIMTMFKAGGELKKRAVRELLGRIEGALREVTVAAPDFSVLKSFWVLRDLYCPTKKLLEMSSAEQVMLAQAFAADYERVKGDPEVDPLLNRIKKYSRKLSGLGLKDKGNIKTALLVQESHFSKLRLLGRLVARVLYLAGMYVMFFPVHMYLFPVYVIAKIYSLRKSREAVAASTVKIKGKDVIGTYKLIIALPMLVVGHFGCSFLMRLKLGEAPAVAYFFFAPFLQFMVYKGIPNMLEYIGITRTLMLALFTTERAFSLIRERKDLKDDVRSLVDRLEWGFQYQSVKDLQLRRKESWALDSFRLEDMPRAFSNSMALLHDSCFDDVDLDQDLLFRGKMD</sequence>
<evidence type="ECO:0000313" key="3">
    <source>
        <dbReference type="EMBL" id="CAD9711467.1"/>
    </source>
</evidence>
<dbReference type="EMBL" id="HBHL01000453">
    <property type="protein sequence ID" value="CAD9711467.1"/>
    <property type="molecule type" value="Transcribed_RNA"/>
</dbReference>
<feature type="transmembrane region" description="Helical" evidence="1">
    <location>
        <begin position="548"/>
        <end position="566"/>
    </location>
</feature>
<dbReference type="SUPFAM" id="SSF69593">
    <property type="entry name" value="Glycerol-3-phosphate (1)-acyltransferase"/>
    <property type="match status" value="1"/>
</dbReference>
<proteinExistence type="predicted"/>
<feature type="domain" description="Phospholipid/glycerol acyltransferase" evidence="2">
    <location>
        <begin position="101"/>
        <end position="310"/>
    </location>
</feature>
<dbReference type="PANTHER" id="PTHR31605:SF0">
    <property type="entry name" value="GLYCEROL-3-PHOSPHATE O-ACYLTRANSFERASE 1"/>
    <property type="match status" value="1"/>
</dbReference>
<keyword evidence="1" id="KW-0812">Transmembrane</keyword>
<dbReference type="GO" id="GO:0008654">
    <property type="term" value="P:phospholipid biosynthetic process"/>
    <property type="evidence" value="ECO:0007669"/>
    <property type="project" value="TreeGrafter"/>
</dbReference>
<organism evidence="3">
    <name type="scientific">Chloropicon primus</name>
    <dbReference type="NCBI Taxonomy" id="1764295"/>
    <lineage>
        <taxon>Eukaryota</taxon>
        <taxon>Viridiplantae</taxon>
        <taxon>Chlorophyta</taxon>
        <taxon>Chloropicophyceae</taxon>
        <taxon>Chloropicales</taxon>
        <taxon>Chloropicaceae</taxon>
        <taxon>Chloropicon</taxon>
    </lineage>
</organism>
<keyword evidence="1" id="KW-1133">Transmembrane helix</keyword>
<dbReference type="SMART" id="SM00563">
    <property type="entry name" value="PlsC"/>
    <property type="match status" value="1"/>
</dbReference>
<feature type="transmembrane region" description="Helical" evidence="1">
    <location>
        <begin position="21"/>
        <end position="42"/>
    </location>
</feature>
<dbReference type="InterPro" id="IPR052744">
    <property type="entry name" value="GPAT/DAPAT"/>
</dbReference>
<feature type="transmembrane region" description="Helical" evidence="1">
    <location>
        <begin position="521"/>
        <end position="541"/>
    </location>
</feature>
<dbReference type="PANTHER" id="PTHR31605">
    <property type="entry name" value="GLYCEROL-3-PHOSPHATE O-ACYLTRANSFERASE 1"/>
    <property type="match status" value="1"/>
</dbReference>
<evidence type="ECO:0000259" key="2">
    <source>
        <dbReference type="SMART" id="SM00563"/>
    </source>
</evidence>
<evidence type="ECO:0000256" key="1">
    <source>
        <dbReference type="SAM" id="Phobius"/>
    </source>
</evidence>
<dbReference type="AlphaFoldDB" id="A0A7S2SXG4"/>